<dbReference type="OMA" id="RAMANWP"/>
<dbReference type="PANTHER" id="PTHR38790">
    <property type="entry name" value="2EXR DOMAIN-CONTAINING PROTEIN-RELATED"/>
    <property type="match status" value="1"/>
</dbReference>
<dbReference type="STRING" id="675120.N1Q032"/>
<proteinExistence type="predicted"/>
<evidence type="ECO:0008006" key="4">
    <source>
        <dbReference type="Google" id="ProtNLM"/>
    </source>
</evidence>
<organism evidence="2 3">
    <name type="scientific">Dothistroma septosporum (strain NZE10 / CBS 128990)</name>
    <name type="common">Red band needle blight fungus</name>
    <name type="synonym">Mycosphaerella pini</name>
    <dbReference type="NCBI Taxonomy" id="675120"/>
    <lineage>
        <taxon>Eukaryota</taxon>
        <taxon>Fungi</taxon>
        <taxon>Dikarya</taxon>
        <taxon>Ascomycota</taxon>
        <taxon>Pezizomycotina</taxon>
        <taxon>Dothideomycetes</taxon>
        <taxon>Dothideomycetidae</taxon>
        <taxon>Mycosphaerellales</taxon>
        <taxon>Mycosphaerellaceae</taxon>
        <taxon>Dothistroma</taxon>
    </lineage>
</organism>
<dbReference type="AlphaFoldDB" id="N1Q032"/>
<gene>
    <name evidence="2" type="ORF">DOTSEDRAFT_69689</name>
</gene>
<name>N1Q032_DOTSN</name>
<dbReference type="Proteomes" id="UP000016933">
    <property type="component" value="Unassembled WGS sequence"/>
</dbReference>
<dbReference type="HOGENOM" id="CLU_581554_0_0_1"/>
<evidence type="ECO:0000256" key="1">
    <source>
        <dbReference type="SAM" id="MobiDB-lite"/>
    </source>
</evidence>
<reference evidence="3" key="1">
    <citation type="journal article" date="2012" name="PLoS Genet.">
        <title>The genomes of the fungal plant pathogens Cladosporium fulvum and Dothistroma septosporum reveal adaptation to different hosts and lifestyles but also signatures of common ancestry.</title>
        <authorList>
            <person name="de Wit P.J.G.M."/>
            <person name="van der Burgt A."/>
            <person name="Oekmen B."/>
            <person name="Stergiopoulos I."/>
            <person name="Abd-Elsalam K.A."/>
            <person name="Aerts A.L."/>
            <person name="Bahkali A.H."/>
            <person name="Beenen H.G."/>
            <person name="Chettri P."/>
            <person name="Cox M.P."/>
            <person name="Datema E."/>
            <person name="de Vries R.P."/>
            <person name="Dhillon B."/>
            <person name="Ganley A.R."/>
            <person name="Griffiths S.A."/>
            <person name="Guo Y."/>
            <person name="Hamelin R.C."/>
            <person name="Henrissat B."/>
            <person name="Kabir M.S."/>
            <person name="Jashni M.K."/>
            <person name="Kema G."/>
            <person name="Klaubauf S."/>
            <person name="Lapidus A."/>
            <person name="Levasseur A."/>
            <person name="Lindquist E."/>
            <person name="Mehrabi R."/>
            <person name="Ohm R.A."/>
            <person name="Owen T.J."/>
            <person name="Salamov A."/>
            <person name="Schwelm A."/>
            <person name="Schijlen E."/>
            <person name="Sun H."/>
            <person name="van den Burg H.A."/>
            <person name="van Ham R.C.H.J."/>
            <person name="Zhang S."/>
            <person name="Goodwin S.B."/>
            <person name="Grigoriev I.V."/>
            <person name="Collemare J."/>
            <person name="Bradshaw R.E."/>
        </authorList>
    </citation>
    <scope>NUCLEOTIDE SEQUENCE [LARGE SCALE GENOMIC DNA]</scope>
    <source>
        <strain evidence="3">NZE10 / CBS 128990</strain>
    </source>
</reference>
<evidence type="ECO:0000313" key="2">
    <source>
        <dbReference type="EMBL" id="EME47844.1"/>
    </source>
</evidence>
<dbReference type="eggNOG" id="ENOG502RKUK">
    <property type="taxonomic scope" value="Eukaryota"/>
</dbReference>
<sequence>MEHQKSSTLLQAGRRVTRYQCKLVRRILPFLDLPAEIRNMIYELVLGYSGIKDYFDRLHEYLMSSIKDHRPRKPIARQRTLTVLLLNKQIYAEASDLLMKRGVTFHHGLLTTSTVSEVINPRLLQQVSSIHITDVGHPIIKGRILPESWNGYMRLLEQLGNLLTQGHNLKNLTIKFGDARLREHMTDCVATGHDCGFRDQMRKAINHLRRVHNVQKVTLIGIIPEQALDMQDRMQKPAIGFEDLPRELRDVIWRETVDWPDLSTALVRAMANWPDQRVRFPYPSRSTPKALLLNKQYSSEALQVLRKKPLNITFPGHHNINEQEKVPKIMRFISRQALKNVESININMESWDWVYSINKSLANALATSPYLRKFRLDYRDSLKPSFLTVSNQYYPDNKLHLCLRELKHIRGLEQAIFDGDLPVCYTDALATIMMSDRYTREQLPELKAINVKGEMLIIDDKNEDQARIRHPSSSTSRQPRRAAPT</sequence>
<dbReference type="EMBL" id="KB446536">
    <property type="protein sequence ID" value="EME47844.1"/>
    <property type="molecule type" value="Genomic_DNA"/>
</dbReference>
<evidence type="ECO:0000313" key="3">
    <source>
        <dbReference type="Proteomes" id="UP000016933"/>
    </source>
</evidence>
<accession>N1Q032</accession>
<reference evidence="2 3" key="2">
    <citation type="journal article" date="2012" name="PLoS Pathog.">
        <title>Diverse lifestyles and strategies of plant pathogenesis encoded in the genomes of eighteen Dothideomycetes fungi.</title>
        <authorList>
            <person name="Ohm R.A."/>
            <person name="Feau N."/>
            <person name="Henrissat B."/>
            <person name="Schoch C.L."/>
            <person name="Horwitz B.A."/>
            <person name="Barry K.W."/>
            <person name="Condon B.J."/>
            <person name="Copeland A.C."/>
            <person name="Dhillon B."/>
            <person name="Glaser F."/>
            <person name="Hesse C.N."/>
            <person name="Kosti I."/>
            <person name="LaButti K."/>
            <person name="Lindquist E.A."/>
            <person name="Lucas S."/>
            <person name="Salamov A.A."/>
            <person name="Bradshaw R.E."/>
            <person name="Ciuffetti L."/>
            <person name="Hamelin R.C."/>
            <person name="Kema G.H.J."/>
            <person name="Lawrence C."/>
            <person name="Scott J.A."/>
            <person name="Spatafora J.W."/>
            <person name="Turgeon B.G."/>
            <person name="de Wit P.J.G.M."/>
            <person name="Zhong S."/>
            <person name="Goodwin S.B."/>
            <person name="Grigoriev I.V."/>
        </authorList>
    </citation>
    <scope>NUCLEOTIDE SEQUENCE [LARGE SCALE GENOMIC DNA]</scope>
    <source>
        <strain evidence="3">NZE10 / CBS 128990</strain>
    </source>
</reference>
<dbReference type="PANTHER" id="PTHR38790:SF9">
    <property type="entry name" value="F-BOX DOMAIN-CONTAINING PROTEIN"/>
    <property type="match status" value="1"/>
</dbReference>
<keyword evidence="3" id="KW-1185">Reference proteome</keyword>
<feature type="region of interest" description="Disordered" evidence="1">
    <location>
        <begin position="462"/>
        <end position="485"/>
    </location>
</feature>
<protein>
    <recommendedName>
        <fullName evidence="4">F-box domain-containing protein</fullName>
    </recommendedName>
</protein>
<dbReference type="OrthoDB" id="3510794at2759"/>